<keyword evidence="4" id="KW-1185">Reference proteome</keyword>
<proteinExistence type="inferred from homology"/>
<evidence type="ECO:0000313" key="3">
    <source>
        <dbReference type="EMBL" id="TVT21449.1"/>
    </source>
</evidence>
<sequence length="150" mass="16744">MEAPALQAPIRPDSSLSRRDRYPLWHDVPTRYGDLDPLGHVNNVAITRLYEEARVLFEQTLRQRHAFRPARGMLVQLNVHYLGETRYPEPVQIGTGIKRLGRASYTLAQAMYQGGRCVGVSDATVAHVPADGPGPLPDDFRSALETALLR</sequence>
<dbReference type="GO" id="GO:0047617">
    <property type="term" value="F:fatty acyl-CoA hydrolase activity"/>
    <property type="evidence" value="ECO:0007669"/>
    <property type="project" value="TreeGrafter"/>
</dbReference>
<dbReference type="OrthoDB" id="9799036at2"/>
<gene>
    <name evidence="3" type="ORF">FNH06_16845</name>
</gene>
<dbReference type="Pfam" id="PF13279">
    <property type="entry name" value="4HBT_2"/>
    <property type="match status" value="1"/>
</dbReference>
<evidence type="ECO:0000313" key="4">
    <source>
        <dbReference type="Proteomes" id="UP000318578"/>
    </source>
</evidence>
<organism evidence="3 4">
    <name type="scientific">Amycolatopsis acidiphila</name>
    <dbReference type="NCBI Taxonomy" id="715473"/>
    <lineage>
        <taxon>Bacteria</taxon>
        <taxon>Bacillati</taxon>
        <taxon>Actinomycetota</taxon>
        <taxon>Actinomycetes</taxon>
        <taxon>Pseudonocardiales</taxon>
        <taxon>Pseudonocardiaceae</taxon>
        <taxon>Amycolatopsis</taxon>
    </lineage>
</organism>
<dbReference type="CDD" id="cd00586">
    <property type="entry name" value="4HBT"/>
    <property type="match status" value="1"/>
</dbReference>
<dbReference type="InterPro" id="IPR050563">
    <property type="entry name" value="4-hydroxybenzoyl-CoA_TE"/>
</dbReference>
<comment type="similarity">
    <text evidence="1">Belongs to the 4-hydroxybenzoyl-CoA thioesterase family.</text>
</comment>
<dbReference type="AlphaFoldDB" id="A0A558AB03"/>
<dbReference type="Gene3D" id="3.10.129.10">
    <property type="entry name" value="Hotdog Thioesterase"/>
    <property type="match status" value="1"/>
</dbReference>
<dbReference type="Proteomes" id="UP000318578">
    <property type="component" value="Unassembled WGS sequence"/>
</dbReference>
<dbReference type="PANTHER" id="PTHR31793:SF27">
    <property type="entry name" value="NOVEL THIOESTERASE SUPERFAMILY DOMAIN AND SAPOSIN A-TYPE DOMAIN CONTAINING PROTEIN (0610012H03RIK)"/>
    <property type="match status" value="1"/>
</dbReference>
<name>A0A558AB03_9PSEU</name>
<dbReference type="InterPro" id="IPR029069">
    <property type="entry name" value="HotDog_dom_sf"/>
</dbReference>
<keyword evidence="2" id="KW-0378">Hydrolase</keyword>
<accession>A0A558AB03</accession>
<dbReference type="PANTHER" id="PTHR31793">
    <property type="entry name" value="4-HYDROXYBENZOYL-COA THIOESTERASE FAMILY MEMBER"/>
    <property type="match status" value="1"/>
</dbReference>
<evidence type="ECO:0000256" key="2">
    <source>
        <dbReference type="ARBA" id="ARBA00022801"/>
    </source>
</evidence>
<dbReference type="SUPFAM" id="SSF54637">
    <property type="entry name" value="Thioesterase/thiol ester dehydrase-isomerase"/>
    <property type="match status" value="1"/>
</dbReference>
<dbReference type="RefSeq" id="WP_144639411.1">
    <property type="nucleotide sequence ID" value="NZ_BNAX01000008.1"/>
</dbReference>
<comment type="caution">
    <text evidence="3">The sequence shown here is derived from an EMBL/GenBank/DDBJ whole genome shotgun (WGS) entry which is preliminary data.</text>
</comment>
<evidence type="ECO:0000256" key="1">
    <source>
        <dbReference type="ARBA" id="ARBA00005953"/>
    </source>
</evidence>
<dbReference type="EMBL" id="VJZA01000026">
    <property type="protein sequence ID" value="TVT21449.1"/>
    <property type="molecule type" value="Genomic_DNA"/>
</dbReference>
<protein>
    <submittedName>
        <fullName evidence="3">Acyl-CoA thioesterase</fullName>
    </submittedName>
</protein>
<reference evidence="3 4" key="1">
    <citation type="submission" date="2019-07" db="EMBL/GenBank/DDBJ databases">
        <title>New species of Amycolatopsis and Streptomyces.</title>
        <authorList>
            <person name="Duangmal K."/>
            <person name="Teo W.F.A."/>
            <person name="Lipun K."/>
        </authorList>
    </citation>
    <scope>NUCLEOTIDE SEQUENCE [LARGE SCALE GENOMIC DNA]</scope>
    <source>
        <strain evidence="3 4">JCM 30562</strain>
    </source>
</reference>